<sequence length="577" mass="67965">MPVWYMPDEFGVRIGHSANPNFRMVPMFYSPQNVAYSLLFPIRNVKIDELVTRDYVDSVTLRERIDWRPVLMHPWVPVDLSQEKLQHIFQQDEFFTEGRTADILPINAPDTVPGHKGKLRVLAESCQLIDNLKNVEVEKVDRLEDADVIWTRKHFFDYRWLLNLYEKNPKALVNQFPYETVLTVKDLLAASIQYAYKDSSLDPKTMRWPPSWFETTFNLNTELPQFVAYFQQRERRGLDNTWIIKPWNLARGLDMHVTDNLCYIIRLVESGPKKNPKALVNQFPYETVLTVKDLLAASIQYAYKDSSLDPKTMRWPPSWFETTFNLNTELPQFVAYFQQRERRGLDNTWIIKPWNLARGLDMHVTDNLCYIIRLVESGPKVACKYIERPVLFRRPDTGRMVKFDLRYIVLVRSLRPPVIFLYNDFWIRFAINDFSLYELDDCETHLTVFNYNDSSKILNMKCEDFTDQLEKMYPKLKWVDIQKKINVVIKEALVTLSSGTPPRSMAPNGQSRAMYGIDIMLKWDSDDEKTRNVEISLIEGNFMPDCERACKFYPDFADTVFRTLFMDEEDLSKVTVL</sequence>
<dbReference type="Pfam" id="PF25556">
    <property type="entry name" value="SET_TTL"/>
    <property type="match status" value="1"/>
</dbReference>
<evidence type="ECO:0000313" key="4">
    <source>
        <dbReference type="WBParaSite" id="ALUE_0001960101-mRNA-1"/>
    </source>
</evidence>
<dbReference type="InterPro" id="IPR027749">
    <property type="entry name" value="TTLL12"/>
</dbReference>
<dbReference type="InterPro" id="IPR057954">
    <property type="entry name" value="SET_TTL12"/>
</dbReference>
<proteinExistence type="inferred from homology"/>
<evidence type="ECO:0000256" key="1">
    <source>
        <dbReference type="ARBA" id="ARBA00006820"/>
    </source>
</evidence>
<name>A0A0M3ILH3_ASCLU</name>
<dbReference type="GO" id="GO:0005737">
    <property type="term" value="C:cytoplasm"/>
    <property type="evidence" value="ECO:0007669"/>
    <property type="project" value="TreeGrafter"/>
</dbReference>
<dbReference type="Pfam" id="PF03133">
    <property type="entry name" value="TTL"/>
    <property type="match status" value="2"/>
</dbReference>
<dbReference type="GO" id="GO:0005524">
    <property type="term" value="F:ATP binding"/>
    <property type="evidence" value="ECO:0007669"/>
    <property type="project" value="InterPro"/>
</dbReference>
<dbReference type="InterPro" id="IPR013815">
    <property type="entry name" value="ATP_grasp_subdomain_1"/>
</dbReference>
<dbReference type="PROSITE" id="PS51221">
    <property type="entry name" value="TTL"/>
    <property type="match status" value="1"/>
</dbReference>
<accession>A0A0M3ILH3</accession>
<dbReference type="WBParaSite" id="ALUE_0001960101-mRNA-1">
    <property type="protein sequence ID" value="ALUE_0001960101-mRNA-1"/>
    <property type="gene ID" value="ALUE_0001960101"/>
</dbReference>
<evidence type="ECO:0000259" key="2">
    <source>
        <dbReference type="Pfam" id="PF25556"/>
    </source>
</evidence>
<protein>
    <submittedName>
        <fullName evidence="4">Tubulin--tyrosine ligase-like protein 9</fullName>
    </submittedName>
</protein>
<feature type="domain" description="Tubulin--tyrosine ligase-like protein 12 SET-like" evidence="2">
    <location>
        <begin position="1"/>
        <end position="78"/>
    </location>
</feature>
<dbReference type="Proteomes" id="UP000036681">
    <property type="component" value="Unplaced"/>
</dbReference>
<dbReference type="InterPro" id="IPR004344">
    <property type="entry name" value="TTL/TTLL_fam"/>
</dbReference>
<organism evidence="3 4">
    <name type="scientific">Ascaris lumbricoides</name>
    <name type="common">Giant roundworm</name>
    <dbReference type="NCBI Taxonomy" id="6252"/>
    <lineage>
        <taxon>Eukaryota</taxon>
        <taxon>Metazoa</taxon>
        <taxon>Ecdysozoa</taxon>
        <taxon>Nematoda</taxon>
        <taxon>Chromadorea</taxon>
        <taxon>Rhabditida</taxon>
        <taxon>Spirurina</taxon>
        <taxon>Ascaridomorpha</taxon>
        <taxon>Ascaridoidea</taxon>
        <taxon>Ascarididae</taxon>
        <taxon>Ascaris</taxon>
    </lineage>
</organism>
<dbReference type="Gene3D" id="3.30.470.20">
    <property type="entry name" value="ATP-grasp fold, B domain"/>
    <property type="match status" value="1"/>
</dbReference>
<dbReference type="GO" id="GO:0019098">
    <property type="term" value="P:reproductive behavior"/>
    <property type="evidence" value="ECO:0007669"/>
    <property type="project" value="UniProtKB-ARBA"/>
</dbReference>
<comment type="similarity">
    <text evidence="1">Belongs to the tubulin--tyrosine ligase family.</text>
</comment>
<dbReference type="PANTHER" id="PTHR46088:SF1">
    <property type="entry name" value="TUBULIN--TYROSINE LIGASE-LIKE PROTEIN 12"/>
    <property type="match status" value="1"/>
</dbReference>
<evidence type="ECO:0000313" key="3">
    <source>
        <dbReference type="Proteomes" id="UP000036681"/>
    </source>
</evidence>
<dbReference type="PANTHER" id="PTHR46088">
    <property type="entry name" value="TUBULIN--TYROSINE LIGASE-LIKE PROTEIN 12"/>
    <property type="match status" value="1"/>
</dbReference>
<reference evidence="4" key="1">
    <citation type="submission" date="2017-02" db="UniProtKB">
        <authorList>
            <consortium name="WormBaseParasite"/>
        </authorList>
    </citation>
    <scope>IDENTIFICATION</scope>
</reference>
<dbReference type="AlphaFoldDB" id="A0A0M3ILH3"/>
<dbReference type="Gene3D" id="3.30.1490.20">
    <property type="entry name" value="ATP-grasp fold, A domain"/>
    <property type="match status" value="1"/>
</dbReference>
<keyword evidence="3" id="KW-1185">Reference proteome</keyword>